<dbReference type="EMBL" id="JAWJEJ010000001">
    <property type="protein sequence ID" value="MDV3455754.1"/>
    <property type="molecule type" value="Genomic_DNA"/>
</dbReference>
<proteinExistence type="predicted"/>
<organism evidence="1 2">
    <name type="scientific">Sphingomonas agrestis</name>
    <dbReference type="NCBI Taxonomy" id="3080540"/>
    <lineage>
        <taxon>Bacteria</taxon>
        <taxon>Pseudomonadati</taxon>
        <taxon>Pseudomonadota</taxon>
        <taxon>Alphaproteobacteria</taxon>
        <taxon>Sphingomonadales</taxon>
        <taxon>Sphingomonadaceae</taxon>
        <taxon>Sphingomonas</taxon>
    </lineage>
</organism>
<evidence type="ECO:0000313" key="1">
    <source>
        <dbReference type="EMBL" id="MDV3455754.1"/>
    </source>
</evidence>
<evidence type="ECO:0000313" key="2">
    <source>
        <dbReference type="Proteomes" id="UP001273531"/>
    </source>
</evidence>
<protein>
    <submittedName>
        <fullName evidence="1">Uncharacterized protein</fullName>
    </submittedName>
</protein>
<gene>
    <name evidence="1" type="ORF">RZN05_02065</name>
</gene>
<reference evidence="1 2" key="1">
    <citation type="submission" date="2023-10" db="EMBL/GenBank/DDBJ databases">
        <title>Sphingomonas sp. HF-S4 16S ribosomal RNA gene Genome sequencing and assembly.</title>
        <authorList>
            <person name="Lee H."/>
        </authorList>
    </citation>
    <scope>NUCLEOTIDE SEQUENCE [LARGE SCALE GENOMIC DNA]</scope>
    <source>
        <strain evidence="1 2">HF-S4</strain>
    </source>
</reference>
<sequence>MSDRDYFRMRARAERNAAMRAKGMASFRAHMDLVREYEHRAIARAA</sequence>
<accession>A0ABU3Y314</accession>
<comment type="caution">
    <text evidence="1">The sequence shown here is derived from an EMBL/GenBank/DDBJ whole genome shotgun (WGS) entry which is preliminary data.</text>
</comment>
<keyword evidence="2" id="KW-1185">Reference proteome</keyword>
<dbReference type="RefSeq" id="WP_317224964.1">
    <property type="nucleotide sequence ID" value="NZ_JAWJEJ010000001.1"/>
</dbReference>
<name>A0ABU3Y314_9SPHN</name>
<dbReference type="Proteomes" id="UP001273531">
    <property type="component" value="Unassembled WGS sequence"/>
</dbReference>